<evidence type="ECO:0000313" key="2">
    <source>
        <dbReference type="Proteomes" id="UP000199495"/>
    </source>
</evidence>
<evidence type="ECO:0000313" key="1">
    <source>
        <dbReference type="EMBL" id="SDH07967.1"/>
    </source>
</evidence>
<reference evidence="1 2" key="1">
    <citation type="submission" date="2016-10" db="EMBL/GenBank/DDBJ databases">
        <authorList>
            <person name="de Groot N.N."/>
        </authorList>
    </citation>
    <scope>NUCLEOTIDE SEQUENCE [LARGE SCALE GENOMIC DNA]</scope>
    <source>
        <strain evidence="1 2">CGMCC 1.10267</strain>
    </source>
</reference>
<protein>
    <submittedName>
        <fullName evidence="1">Uncharacterized protein</fullName>
    </submittedName>
</protein>
<organism evidence="1 2">
    <name type="scientific">Pelagibacterium luteolum</name>
    <dbReference type="NCBI Taxonomy" id="440168"/>
    <lineage>
        <taxon>Bacteria</taxon>
        <taxon>Pseudomonadati</taxon>
        <taxon>Pseudomonadota</taxon>
        <taxon>Alphaproteobacteria</taxon>
        <taxon>Hyphomicrobiales</taxon>
        <taxon>Devosiaceae</taxon>
        <taxon>Pelagibacterium</taxon>
    </lineage>
</organism>
<dbReference type="STRING" id="440168.SAMN04487974_12012"/>
<dbReference type="AlphaFoldDB" id="A0A1G7ZHB9"/>
<dbReference type="RefSeq" id="WP_090598892.1">
    <property type="nucleotide sequence ID" value="NZ_FNCS01000020.1"/>
</dbReference>
<dbReference type="Proteomes" id="UP000199495">
    <property type="component" value="Unassembled WGS sequence"/>
</dbReference>
<gene>
    <name evidence="1" type="ORF">SAMN04487974_12012</name>
</gene>
<name>A0A1G7ZHB9_9HYPH</name>
<dbReference type="EMBL" id="FNCS01000020">
    <property type="protein sequence ID" value="SDH07967.1"/>
    <property type="molecule type" value="Genomic_DNA"/>
</dbReference>
<proteinExistence type="predicted"/>
<sequence>MNTLTFKPHPHPMMPLPSYLARAGAWQFLIVEDRGLFTASYRLRNPKSAVSASSTIMGPFDSFEGAQDAANAKWQEIRGLA</sequence>
<accession>A0A1G7ZHB9</accession>
<keyword evidence="2" id="KW-1185">Reference proteome</keyword>